<feature type="transmembrane region" description="Helical" evidence="1">
    <location>
        <begin position="487"/>
        <end position="507"/>
    </location>
</feature>
<keyword evidence="1" id="KW-0812">Transmembrane</keyword>
<sequence length="569" mass="54136">MPSRPPVLLAALVLAALGATAVAVAPLLPVVRADTGPVGAASGAASLVAAVVALAVPAGAVSLARRRGPLPAVRAAALLAGAGFVALGAALLDVALFTDALDADRLELFRPVTAAGLAAGPGAGVVLAGHLGSVLAGALGAVAVRQLEAEPDAHLPGEDRPAVARTGAPAAAGVAGAALAAAGALLAPPFVSNDPVLLGSGVLDATPAAAIGALVAAVAVLLAATWALVTSSSAAAAGALAGAGLGALGILGPRLAAGLSGARLTPSSAAAVGVLAAVLLVAAAAALPRLVARSDHAAGPVPRVLPSAPAARHRQAGVAGLVTGAVATVGSLLPALSVPAGAAPELPAARMLFAAGLLVLALSVWLLLSEFAAPLRPAVVVPAAGVVTAAGAVLQSWVLAAGLPGVGAGPGTWLAGAAILGAAVTGVFVVLAGGAERDGIDTSVERIAGPVARTVGAAAALTAGAGVLLPLQPGAGSVLSYPWGYDVWGRAVLAVAVVAAVLVAARARPARGSVLLLGAAASVALYAASWVLVRTPEQEPVNGVLTLPAILGVVLLLAAAWLTIREENP</sequence>
<evidence type="ECO:0000313" key="2">
    <source>
        <dbReference type="EMBL" id="CDZ91207.1"/>
    </source>
</evidence>
<keyword evidence="1" id="KW-0472">Membrane</keyword>
<feature type="transmembrane region" description="Helical" evidence="1">
    <location>
        <begin position="514"/>
        <end position="533"/>
    </location>
</feature>
<feature type="transmembrane region" description="Helical" evidence="1">
    <location>
        <begin position="236"/>
        <end position="256"/>
    </location>
</feature>
<dbReference type="Proteomes" id="UP000042997">
    <property type="component" value="Unassembled WGS sequence"/>
</dbReference>
<feature type="transmembrane region" description="Helical" evidence="1">
    <location>
        <begin position="207"/>
        <end position="229"/>
    </location>
</feature>
<reference evidence="2 3" key="1">
    <citation type="journal article" date="2014" name="Genome Announc.">
        <title>Draft Genome Sequence of Propane- and Butane-Oxidizing Actinobacterium Rhodococcus ruber IEGM 231.</title>
        <authorList>
            <person name="Ivshina I.B."/>
            <person name="Kuyukina M.S."/>
            <person name="Krivoruchko A.V."/>
            <person name="Barbe V."/>
            <person name="Fischer C."/>
        </authorList>
    </citation>
    <scope>NUCLEOTIDE SEQUENCE [LARGE SCALE GENOMIC DNA]</scope>
</reference>
<dbReference type="RefSeq" id="WP_040274386.1">
    <property type="nucleotide sequence ID" value="NZ_JAJNCM010000002.1"/>
</dbReference>
<feature type="transmembrane region" description="Helical" evidence="1">
    <location>
        <begin position="316"/>
        <end position="336"/>
    </location>
</feature>
<feature type="transmembrane region" description="Helical" evidence="1">
    <location>
        <begin position="412"/>
        <end position="435"/>
    </location>
</feature>
<feature type="transmembrane region" description="Helical" evidence="1">
    <location>
        <begin position="545"/>
        <end position="564"/>
    </location>
</feature>
<feature type="transmembrane region" description="Helical" evidence="1">
    <location>
        <begin position="43"/>
        <end position="64"/>
    </location>
</feature>
<evidence type="ECO:0000256" key="1">
    <source>
        <dbReference type="SAM" id="Phobius"/>
    </source>
</evidence>
<proteinExistence type="predicted"/>
<feature type="transmembrane region" description="Helical" evidence="1">
    <location>
        <begin position="76"/>
        <end position="97"/>
    </location>
</feature>
<dbReference type="EMBL" id="CCSD01000096">
    <property type="protein sequence ID" value="CDZ91207.1"/>
    <property type="molecule type" value="Genomic_DNA"/>
</dbReference>
<protein>
    <submittedName>
        <fullName evidence="2">Uncharacterized protein</fullName>
    </submittedName>
</protein>
<dbReference type="OrthoDB" id="10021360at2"/>
<name>A0A098BSK7_9NOCA</name>
<keyword evidence="1" id="KW-1133">Transmembrane helix</keyword>
<dbReference type="eggNOG" id="ENOG503357X">
    <property type="taxonomic scope" value="Bacteria"/>
</dbReference>
<dbReference type="AlphaFoldDB" id="A0A098BSK7"/>
<accession>A0A098BSK7</accession>
<gene>
    <name evidence="2" type="ORF">RHRU231_810008</name>
</gene>
<organism evidence="2 3">
    <name type="scientific">Rhodococcus ruber</name>
    <dbReference type="NCBI Taxonomy" id="1830"/>
    <lineage>
        <taxon>Bacteria</taxon>
        <taxon>Bacillati</taxon>
        <taxon>Actinomycetota</taxon>
        <taxon>Actinomycetes</taxon>
        <taxon>Mycobacteriales</taxon>
        <taxon>Nocardiaceae</taxon>
        <taxon>Rhodococcus</taxon>
    </lineage>
</organism>
<feature type="transmembrane region" description="Helical" evidence="1">
    <location>
        <begin position="163"/>
        <end position="187"/>
    </location>
</feature>
<feature type="transmembrane region" description="Helical" evidence="1">
    <location>
        <begin position="348"/>
        <end position="368"/>
    </location>
</feature>
<evidence type="ECO:0000313" key="3">
    <source>
        <dbReference type="Proteomes" id="UP000042997"/>
    </source>
</evidence>
<feature type="transmembrane region" description="Helical" evidence="1">
    <location>
        <begin position="447"/>
        <end position="467"/>
    </location>
</feature>
<feature type="transmembrane region" description="Helical" evidence="1">
    <location>
        <begin position="268"/>
        <end position="287"/>
    </location>
</feature>
<feature type="transmembrane region" description="Helical" evidence="1">
    <location>
        <begin position="117"/>
        <end position="142"/>
    </location>
</feature>
<feature type="transmembrane region" description="Helical" evidence="1">
    <location>
        <begin position="380"/>
        <end position="400"/>
    </location>
</feature>